<feature type="domain" description="3-octaprenyl-4-hydroxybenzoate carboxy-lyase-like C-terminal" evidence="2">
    <location>
        <begin position="23"/>
        <end position="145"/>
    </location>
</feature>
<dbReference type="GO" id="GO:0016831">
    <property type="term" value="F:carboxy-lyase activity"/>
    <property type="evidence" value="ECO:0007669"/>
    <property type="project" value="InterPro"/>
</dbReference>
<dbReference type="EMBL" id="UINC01141595">
    <property type="protein sequence ID" value="SVD29425.1"/>
    <property type="molecule type" value="Genomic_DNA"/>
</dbReference>
<sequence length="172" mass="19225">KRIFIRDDSVFHALLPSGPEHKVLMGMPREPTLFNSVNKVVECHDVFMSHGGGSWLHGVVSIKKKEEDDGRKAIDAAFDGHASMKHVWIVDDDIDVTNPQDVEWAMATRFQADRDVVIKTGVKGSSLDPSADPETRETVKVGFDCTVPLNRDRNDFSKAKSGMKVDLEEYLD</sequence>
<dbReference type="InterPro" id="IPR049381">
    <property type="entry name" value="UbiD-like_C"/>
</dbReference>
<reference evidence="3" key="1">
    <citation type="submission" date="2018-05" db="EMBL/GenBank/DDBJ databases">
        <authorList>
            <person name="Lanie J.A."/>
            <person name="Ng W.-L."/>
            <person name="Kazmierczak K.M."/>
            <person name="Andrzejewski T.M."/>
            <person name="Davidsen T.M."/>
            <person name="Wayne K.J."/>
            <person name="Tettelin H."/>
            <person name="Glass J.I."/>
            <person name="Rusch D."/>
            <person name="Podicherti R."/>
            <person name="Tsui H.-C.T."/>
            <person name="Winkler M.E."/>
        </authorList>
    </citation>
    <scope>NUCLEOTIDE SEQUENCE</scope>
</reference>
<dbReference type="Pfam" id="PF20696">
    <property type="entry name" value="UbiD_C"/>
    <property type="match status" value="1"/>
</dbReference>
<proteinExistence type="inferred from homology"/>
<dbReference type="Gene3D" id="3.40.1670.10">
    <property type="entry name" value="UbiD C-terminal domain-like"/>
    <property type="match status" value="1"/>
</dbReference>
<comment type="similarity">
    <text evidence="1">Belongs to the UbiD family.</text>
</comment>
<accession>A0A382U6B6</accession>
<dbReference type="SUPFAM" id="SSF143968">
    <property type="entry name" value="UbiD C-terminal domain-like"/>
    <property type="match status" value="1"/>
</dbReference>
<dbReference type="AlphaFoldDB" id="A0A382U6B6"/>
<gene>
    <name evidence="3" type="ORF">METZ01_LOCUS382279</name>
</gene>
<dbReference type="InterPro" id="IPR002830">
    <property type="entry name" value="UbiD"/>
</dbReference>
<name>A0A382U6B6_9ZZZZ</name>
<evidence type="ECO:0000256" key="1">
    <source>
        <dbReference type="ARBA" id="ARBA00010021"/>
    </source>
</evidence>
<evidence type="ECO:0000313" key="3">
    <source>
        <dbReference type="EMBL" id="SVD29425.1"/>
    </source>
</evidence>
<feature type="non-terminal residue" evidence="3">
    <location>
        <position position="1"/>
    </location>
</feature>
<evidence type="ECO:0000259" key="2">
    <source>
        <dbReference type="Pfam" id="PF20696"/>
    </source>
</evidence>
<dbReference type="PANTHER" id="PTHR30108">
    <property type="entry name" value="3-OCTAPRENYL-4-HYDROXYBENZOATE CARBOXY-LYASE-RELATED"/>
    <property type="match status" value="1"/>
</dbReference>
<dbReference type="GO" id="GO:0005737">
    <property type="term" value="C:cytoplasm"/>
    <property type="evidence" value="ECO:0007669"/>
    <property type="project" value="TreeGrafter"/>
</dbReference>
<protein>
    <recommendedName>
        <fullName evidence="2">3-octaprenyl-4-hydroxybenzoate carboxy-lyase-like C-terminal domain-containing protein</fullName>
    </recommendedName>
</protein>
<organism evidence="3">
    <name type="scientific">marine metagenome</name>
    <dbReference type="NCBI Taxonomy" id="408172"/>
    <lineage>
        <taxon>unclassified sequences</taxon>
        <taxon>metagenomes</taxon>
        <taxon>ecological metagenomes</taxon>
    </lineage>
</organism>
<dbReference type="PANTHER" id="PTHR30108:SF21">
    <property type="entry name" value="4-HYDROXYBENZOATE DECARBOXYLASE"/>
    <property type="match status" value="1"/>
</dbReference>